<comment type="caution">
    <text evidence="1">The sequence shown here is derived from an EMBL/GenBank/DDBJ whole genome shotgun (WGS) entry which is preliminary data.</text>
</comment>
<dbReference type="EMBL" id="MRTP01000002">
    <property type="protein sequence ID" value="OMF55485.1"/>
    <property type="molecule type" value="Genomic_DNA"/>
</dbReference>
<dbReference type="AlphaFoldDB" id="A0A1R1EUL9"/>
<dbReference type="RefSeq" id="WP_076169879.1">
    <property type="nucleotide sequence ID" value="NZ_MRTP01000002.1"/>
</dbReference>
<gene>
    <name evidence="1" type="ORF">BK138_12470</name>
</gene>
<dbReference type="STRING" id="297318.BK138_12470"/>
<reference evidence="1 2" key="1">
    <citation type="submission" date="2016-11" db="EMBL/GenBank/DDBJ databases">
        <title>Paenibacillus species isolates.</title>
        <authorList>
            <person name="Beno S.M."/>
        </authorList>
    </citation>
    <scope>NUCLEOTIDE SEQUENCE [LARGE SCALE GENOMIC DNA]</scope>
    <source>
        <strain evidence="1 2">FSL R5-0378</strain>
    </source>
</reference>
<dbReference type="Proteomes" id="UP000187172">
    <property type="component" value="Unassembled WGS sequence"/>
</dbReference>
<evidence type="ECO:0000313" key="1">
    <source>
        <dbReference type="EMBL" id="OMF55485.1"/>
    </source>
</evidence>
<proteinExistence type="predicted"/>
<protein>
    <submittedName>
        <fullName evidence="1">Uncharacterized protein</fullName>
    </submittedName>
</protein>
<organism evidence="1 2">
    <name type="scientific">Paenibacillus rhizosphaerae</name>
    <dbReference type="NCBI Taxonomy" id="297318"/>
    <lineage>
        <taxon>Bacteria</taxon>
        <taxon>Bacillati</taxon>
        <taxon>Bacillota</taxon>
        <taxon>Bacilli</taxon>
        <taxon>Bacillales</taxon>
        <taxon>Paenibacillaceae</taxon>
        <taxon>Paenibacillus</taxon>
    </lineage>
</organism>
<sequence length="136" mass="15620">MKNWIGRRVTILCNDKLHSRVKGTLRKWDEHNEWLVLGPHDLKLPFGEVCTIRLLPEGKNAPDAAPHSVGYIMKDKRQFDNAVLFGSEVMIWRKDRLEAYRATLSSHNAETVTLSDGRTFRKAECTCVVRSLRGML</sequence>
<keyword evidence="2" id="KW-1185">Reference proteome</keyword>
<accession>A0A1R1EUL9</accession>
<name>A0A1R1EUL9_9BACL</name>
<evidence type="ECO:0000313" key="2">
    <source>
        <dbReference type="Proteomes" id="UP000187172"/>
    </source>
</evidence>